<evidence type="ECO:0000256" key="1">
    <source>
        <dbReference type="SAM" id="Coils"/>
    </source>
</evidence>
<dbReference type="Proteomes" id="UP000037460">
    <property type="component" value="Unassembled WGS sequence"/>
</dbReference>
<comment type="caution">
    <text evidence="4">The sequence shown here is derived from an EMBL/GenBank/DDBJ whole genome shotgun (WGS) entry which is preliminary data.</text>
</comment>
<dbReference type="InterPro" id="IPR000595">
    <property type="entry name" value="cNMP-bd_dom"/>
</dbReference>
<feature type="compositionally biased region" description="Polar residues" evidence="2">
    <location>
        <begin position="876"/>
        <end position="896"/>
    </location>
</feature>
<evidence type="ECO:0000313" key="4">
    <source>
        <dbReference type="EMBL" id="KOO33106.1"/>
    </source>
</evidence>
<dbReference type="CDD" id="cd00038">
    <property type="entry name" value="CAP_ED"/>
    <property type="match status" value="1"/>
</dbReference>
<feature type="region of interest" description="Disordered" evidence="2">
    <location>
        <begin position="936"/>
        <end position="955"/>
    </location>
</feature>
<feature type="region of interest" description="Disordered" evidence="2">
    <location>
        <begin position="849"/>
        <end position="897"/>
    </location>
</feature>
<evidence type="ECO:0000256" key="2">
    <source>
        <dbReference type="SAM" id="MobiDB-lite"/>
    </source>
</evidence>
<dbReference type="OrthoDB" id="10690149at2759"/>
<proteinExistence type="predicted"/>
<dbReference type="SMART" id="SM00100">
    <property type="entry name" value="cNMP"/>
    <property type="match status" value="1"/>
</dbReference>
<dbReference type="SUPFAM" id="SSF51206">
    <property type="entry name" value="cAMP-binding domain-like"/>
    <property type="match status" value="2"/>
</dbReference>
<feature type="coiled-coil region" evidence="1">
    <location>
        <begin position="412"/>
        <end position="515"/>
    </location>
</feature>
<dbReference type="AlphaFoldDB" id="A0A0M0K2K8"/>
<dbReference type="Pfam" id="PF00027">
    <property type="entry name" value="cNMP_binding"/>
    <property type="match status" value="1"/>
</dbReference>
<feature type="coiled-coil region" evidence="1">
    <location>
        <begin position="745"/>
        <end position="779"/>
    </location>
</feature>
<evidence type="ECO:0000259" key="3">
    <source>
        <dbReference type="PROSITE" id="PS50042"/>
    </source>
</evidence>
<feature type="coiled-coil region" evidence="1">
    <location>
        <begin position="588"/>
        <end position="667"/>
    </location>
</feature>
<feature type="domain" description="Cyclic nucleotide-binding" evidence="3">
    <location>
        <begin position="52"/>
        <end position="168"/>
    </location>
</feature>
<dbReference type="Gene3D" id="2.60.120.10">
    <property type="entry name" value="Jelly Rolls"/>
    <property type="match status" value="1"/>
</dbReference>
<keyword evidence="5" id="KW-1185">Reference proteome</keyword>
<dbReference type="InterPro" id="IPR018490">
    <property type="entry name" value="cNMP-bd_dom_sf"/>
</dbReference>
<sequence>MSVSLAAALAAREGSIKPFARRPSQRAVSEELNIATETFREQLESVQKTGMCFSGFNEDELDFLVEYLSYLTYTNGELLASCGEEASWCGIVLTGLLDAVLEDGEILGTLRKGQIVGEMALFRGGKRLCDIVGQSSGSLACVLFADLPAMYLQNPQVTQKLMHKFGQAASSKLIFPHPMPSNRAVGANGPEAALARAAARRPRTKSQETLGLPEVSQGPIVSDMSVRHQVATMSLEARGFDKVEALELLKCLVLHNFSAGQVILQRDRSLHFIGIVLRGSIVECAAVRRERGIGELVGEWWALSGYPISHDVVGGAQGGTIGLLALESISHAVQQQGCSPTLAVKVMKLIGIGATSTTSDKDKEVVSKVELGSKGTELLYRNKIKGMEATMEVVQQAAGEMESFRKRNDILMRKLQRSHDTLAEKLAESEKEAKDKGLELRKLSKEHESQGKELRAAQLELDHLRRALALADSETKKLAEIQLLNRQLVAKGDELAVLKADLEALDRENAEAYQAQAVELAREQTKAGYQRAQVVARWRWRWAITAVRLELKARIVRRAETRAMVVQFLSKKDIRMSALTLDSMSFELDTTKHFLEQAERERERLAEEREALLQEADQKSSLETRLAQLERAAHQAMARDRMLQDACRAAEAKASSAQKKADELGAEVARLKWANGQGIEALASEIDAHARTQQDCDVALEALERTMNAHRVAEREGAQAAARARDAEASLLAMRASIASRLGDADRTNRESSSALERMRSLERQLLELERQRALEQQQQPKVSLVLSRLSELEQLFGDMLAPVSQRARSYLSALQELAFPEEKISPSIHSPMGKHGVLPTPPAMLVHQLPALGGTPDRSPQKVGPTKHSADSPHESLSPTRLIGSTSFPQLRNSPSRVARGAVRVAARRGVSVGELKQLRHDALSQAPSVEEVVASMHRKSPPPLPVLPAGALY</sequence>
<name>A0A0M0K2K8_9EUKA</name>
<accession>A0A0M0K2K8</accession>
<dbReference type="PROSITE" id="PS50042">
    <property type="entry name" value="CNMP_BINDING_3"/>
    <property type="match status" value="1"/>
</dbReference>
<organism evidence="4 5">
    <name type="scientific">Chrysochromulina tobinii</name>
    <dbReference type="NCBI Taxonomy" id="1460289"/>
    <lineage>
        <taxon>Eukaryota</taxon>
        <taxon>Haptista</taxon>
        <taxon>Haptophyta</taxon>
        <taxon>Prymnesiophyceae</taxon>
        <taxon>Prymnesiales</taxon>
        <taxon>Chrysochromulinaceae</taxon>
        <taxon>Chrysochromulina</taxon>
    </lineage>
</organism>
<keyword evidence="1" id="KW-0175">Coiled coil</keyword>
<protein>
    <recommendedName>
        <fullName evidence="3">Cyclic nucleotide-binding domain-containing protein</fullName>
    </recommendedName>
</protein>
<gene>
    <name evidence="4" type="ORF">Ctob_009521</name>
</gene>
<dbReference type="EMBL" id="JWZX01001600">
    <property type="protein sequence ID" value="KOO33106.1"/>
    <property type="molecule type" value="Genomic_DNA"/>
</dbReference>
<dbReference type="InterPro" id="IPR014710">
    <property type="entry name" value="RmlC-like_jellyroll"/>
</dbReference>
<reference evidence="5" key="1">
    <citation type="journal article" date="2015" name="PLoS Genet.">
        <title>Genome Sequence and Transcriptome Analyses of Chrysochromulina tobin: Metabolic Tools for Enhanced Algal Fitness in the Prominent Order Prymnesiales (Haptophyceae).</title>
        <authorList>
            <person name="Hovde B.T."/>
            <person name="Deodato C.R."/>
            <person name="Hunsperger H.M."/>
            <person name="Ryken S.A."/>
            <person name="Yost W."/>
            <person name="Jha R.K."/>
            <person name="Patterson J."/>
            <person name="Monnat R.J. Jr."/>
            <person name="Barlow S.B."/>
            <person name="Starkenburg S.R."/>
            <person name="Cattolico R.A."/>
        </authorList>
    </citation>
    <scope>NUCLEOTIDE SEQUENCE</scope>
    <source>
        <strain evidence="5">CCMP291</strain>
    </source>
</reference>
<evidence type="ECO:0000313" key="5">
    <source>
        <dbReference type="Proteomes" id="UP000037460"/>
    </source>
</evidence>